<evidence type="ECO:0000313" key="8">
    <source>
        <dbReference type="EMBL" id="MBL0739562.1"/>
    </source>
</evidence>
<dbReference type="Proteomes" id="UP000603728">
    <property type="component" value="Unassembled WGS sequence"/>
</dbReference>
<evidence type="ECO:0000259" key="6">
    <source>
        <dbReference type="Pfam" id="PF07940"/>
    </source>
</evidence>
<evidence type="ECO:0000259" key="7">
    <source>
        <dbReference type="Pfam" id="PF16889"/>
    </source>
</evidence>
<keyword evidence="3" id="KW-0574">Periplasm</keyword>
<evidence type="ECO:0000256" key="3">
    <source>
        <dbReference type="ARBA" id="ARBA00022764"/>
    </source>
</evidence>
<dbReference type="Pfam" id="PF07940">
    <property type="entry name" value="Hepar_II_III_C"/>
    <property type="match status" value="1"/>
</dbReference>
<dbReference type="Gene3D" id="2.70.98.70">
    <property type="match status" value="1"/>
</dbReference>
<accession>A0ABS1KK09</accession>
<feature type="chain" id="PRO_5046737695" evidence="5">
    <location>
        <begin position="23"/>
        <end position="660"/>
    </location>
</feature>
<feature type="domain" description="Heparin-sulfate lyase N-terminal" evidence="7">
    <location>
        <begin position="32"/>
        <end position="374"/>
    </location>
</feature>
<dbReference type="InterPro" id="IPR054646">
    <property type="entry name" value="HepC"/>
</dbReference>
<dbReference type="InterPro" id="IPR031680">
    <property type="entry name" value="Hepar_II_III_N"/>
</dbReference>
<dbReference type="PANTHER" id="PTHR39210">
    <property type="entry name" value="HEPARIN-SULFATE LYASE"/>
    <property type="match status" value="1"/>
</dbReference>
<sequence length="660" mass="76330">MSLSAKTFVFLFVLLLMQKTIAQEVQITKSSFNTINLDYKGLEKVKKLVSLSKYEEAANQLLNYYRNRTDVRHLNFNESDLEKLKGKKVNNNTLELANNILIHKFKPHKGYPTYDYGQDINWQYRPVQDQLLSTFLHRTAFWESLGIVYNSSGDEKYAKEWVFETRDWIKKNKQGTYPDEKDFAWKAFVVSFRLNHWSSYFNMFLNSPNFTPAFLMEFLNSYNEQAEYASINYTDLGNHRLYEALHMMYAGSFFPEMKKAAAWRKSGITVLNEEIQKQLLPDGVQFELSPSYHIGTIKIFLDALQIAQLNGMENEFPESYNNLVEKMVLAVGKYSFPDYTFPLYGNSFITNKSAMLKNYQIWEKVFPKNETIKYYASNFKSGKKPEYLSSSLPNAGFYAFRNGWDTTATVMQIKAGPPAEFHSHPDNGNFVLWIKGRNFTPDSGSFVYANVGNQENPKRDWYRSTKAHQTLTLDNQNITNDAKLLEWQPDGNTQILSYSNPSYKDLNHERTFLFIDNTFFLIIDRAIGAATGNLGIHFNLKEDSKASSNSSDNTITTHYQDGNNLLIQVPNKERIALKEESSFVSYEYQKETPRPAFAFEKTKNNQQSQGFVTLLLPFDGQRAPIVKIIENPEHNISQGKIDLNININGKERHIKKDLVH</sequence>
<evidence type="ECO:0000313" key="9">
    <source>
        <dbReference type="Proteomes" id="UP000603728"/>
    </source>
</evidence>
<dbReference type="InterPro" id="IPR012480">
    <property type="entry name" value="Hepar_II_III_C"/>
</dbReference>
<dbReference type="Gene3D" id="1.50.10.100">
    <property type="entry name" value="Chondroitin AC/alginate lyase"/>
    <property type="match status" value="1"/>
</dbReference>
<dbReference type="RefSeq" id="WP_202006535.1">
    <property type="nucleotide sequence ID" value="NZ_JAERSF010000006.1"/>
</dbReference>
<proteinExistence type="predicted"/>
<dbReference type="EMBL" id="JAERSF010000006">
    <property type="protein sequence ID" value="MBL0739562.1"/>
    <property type="molecule type" value="Genomic_DNA"/>
</dbReference>
<dbReference type="Pfam" id="PF16889">
    <property type="entry name" value="Hepar_II_III_N"/>
    <property type="match status" value="1"/>
</dbReference>
<keyword evidence="9" id="KW-1185">Reference proteome</keyword>
<feature type="signal peptide" evidence="5">
    <location>
        <begin position="1"/>
        <end position="22"/>
    </location>
</feature>
<keyword evidence="4" id="KW-0456">Lyase</keyword>
<evidence type="ECO:0000256" key="1">
    <source>
        <dbReference type="ARBA" id="ARBA00004418"/>
    </source>
</evidence>
<dbReference type="InterPro" id="IPR008929">
    <property type="entry name" value="Chondroitin_lyas"/>
</dbReference>
<comment type="subcellular location">
    <subcellularLocation>
        <location evidence="1">Periplasm</location>
    </subcellularLocation>
</comment>
<keyword evidence="2 5" id="KW-0732">Signal</keyword>
<gene>
    <name evidence="8" type="ORF">JI750_21905</name>
</gene>
<dbReference type="PANTHER" id="PTHR39210:SF1">
    <property type="entry name" value="HEPARIN-SULFATE LYASE"/>
    <property type="match status" value="1"/>
</dbReference>
<name>A0ABS1KK09_9FLAO</name>
<feature type="domain" description="Heparinase II/III-like C-terminal" evidence="6">
    <location>
        <begin position="389"/>
        <end position="597"/>
    </location>
</feature>
<evidence type="ECO:0000256" key="4">
    <source>
        <dbReference type="ARBA" id="ARBA00023239"/>
    </source>
</evidence>
<comment type="caution">
    <text evidence="8">The sequence shown here is derived from an EMBL/GenBank/DDBJ whole genome shotgun (WGS) entry which is preliminary data.</text>
</comment>
<organism evidence="8 9">
    <name type="scientific">Flavobacterium tagetis</name>
    <dbReference type="NCBI Taxonomy" id="2801336"/>
    <lineage>
        <taxon>Bacteria</taxon>
        <taxon>Pseudomonadati</taxon>
        <taxon>Bacteroidota</taxon>
        <taxon>Flavobacteriia</taxon>
        <taxon>Flavobacteriales</taxon>
        <taxon>Flavobacteriaceae</taxon>
        <taxon>Flavobacterium</taxon>
    </lineage>
</organism>
<dbReference type="NCBIfam" id="NF045573">
    <property type="entry name" value="Hepsulflyase_CFB"/>
    <property type="match status" value="1"/>
</dbReference>
<evidence type="ECO:0000256" key="5">
    <source>
        <dbReference type="SAM" id="SignalP"/>
    </source>
</evidence>
<reference evidence="8 9" key="1">
    <citation type="submission" date="2021-01" db="EMBL/GenBank/DDBJ databases">
        <title>Genome seq and assembly of Flavobacterium sp. GN10.</title>
        <authorList>
            <person name="Chhetri G."/>
        </authorList>
    </citation>
    <scope>NUCLEOTIDE SEQUENCE [LARGE SCALE GENOMIC DNA]</scope>
    <source>
        <strain evidence="8 9">GN10</strain>
    </source>
</reference>
<protein>
    <submittedName>
        <fullName evidence="8">Heparinase II/III family protein</fullName>
    </submittedName>
</protein>
<evidence type="ECO:0000256" key="2">
    <source>
        <dbReference type="ARBA" id="ARBA00022729"/>
    </source>
</evidence>
<dbReference type="SUPFAM" id="SSF48230">
    <property type="entry name" value="Chondroitin AC/alginate lyase"/>
    <property type="match status" value="1"/>
</dbReference>